<feature type="domain" description="Ysc84 actin-binding" evidence="2">
    <location>
        <begin position="87"/>
        <end position="212"/>
    </location>
</feature>
<dbReference type="EMBL" id="BSXW01000180">
    <property type="protein sequence ID" value="GMF14066.1"/>
    <property type="molecule type" value="Genomic_DNA"/>
</dbReference>
<dbReference type="Proteomes" id="UP001165083">
    <property type="component" value="Unassembled WGS sequence"/>
</dbReference>
<evidence type="ECO:0000313" key="4">
    <source>
        <dbReference type="EMBL" id="GMF14066.1"/>
    </source>
</evidence>
<comment type="caution">
    <text evidence="4">The sequence shown here is derived from an EMBL/GenBank/DDBJ whole genome shotgun (WGS) entry which is preliminary data.</text>
</comment>
<name>A0A9W6WQY3_9STRA</name>
<reference evidence="4" key="1">
    <citation type="submission" date="2023-04" db="EMBL/GenBank/DDBJ databases">
        <title>Phytophthora lilii NBRC 32176.</title>
        <authorList>
            <person name="Ichikawa N."/>
            <person name="Sato H."/>
            <person name="Tonouchi N."/>
        </authorList>
    </citation>
    <scope>NUCLEOTIDE SEQUENCE</scope>
    <source>
        <strain evidence="4">NBRC 32176</strain>
    </source>
</reference>
<sequence length="513" mass="54722">MPLHMPYHSTMDKEIVKAAAILDSCFSSTVDADSAIPAEMIQNAAGLAFLTVIKAGMIWTGKMGTGVVIARLEDGSWSPPSGIGTAGLGFGAEIGGEIIDFLIVLGSPSAVKTFKKGTQVSVGAGLDLAVGPVGRSAGASVNAGGGGVSGNYTYSHAKGAFAGVGLHGSTFMVRGEMNSQFYGRKVTPNEILSGQVAPPPGACDVLFDAIRRACSQQGLGVEPNPNSFGSGRTSTSNSYRNSSGTPDAADHASAARATFSGGQTSSFSGGRSSSFSNSDRMQRTSSSSTSASLPAPSTVQPDPNDPRLRRYSSYKSERELYAQFEQRKSGVAPPVPTESTHSHPTNPSLKYKSYPAPAPNTSYQAPPEAQAMYNSFVKPSATKAPQQPVPPLPPSVKGAEMKQVYSEVMNFVQTKCPYANLQVFKDNCRLFGQDSMSLDAYFSYLLSICSHPQMKELVPQLVRLLPTQEKRERLWVRPMRQLLVGDVCIHDDSPDCHVFRQTLYVREVLLIKI</sequence>
<protein>
    <submittedName>
        <fullName evidence="4">Unnamed protein product</fullName>
    </submittedName>
</protein>
<dbReference type="GO" id="GO:0035091">
    <property type="term" value="F:phosphatidylinositol binding"/>
    <property type="evidence" value="ECO:0007669"/>
    <property type="project" value="TreeGrafter"/>
</dbReference>
<dbReference type="InterPro" id="IPR051702">
    <property type="entry name" value="SH3_domain_YSC84-like"/>
</dbReference>
<feature type="compositionally biased region" description="Polar residues" evidence="1">
    <location>
        <begin position="218"/>
        <end position="228"/>
    </location>
</feature>
<feature type="compositionally biased region" description="Polar residues" evidence="1">
    <location>
        <begin position="337"/>
        <end position="348"/>
    </location>
</feature>
<feature type="compositionally biased region" description="Low complexity" evidence="1">
    <location>
        <begin position="229"/>
        <end position="298"/>
    </location>
</feature>
<evidence type="ECO:0000256" key="1">
    <source>
        <dbReference type="SAM" id="MobiDB-lite"/>
    </source>
</evidence>
<proteinExistence type="predicted"/>
<dbReference type="Pfam" id="PF04366">
    <property type="entry name" value="Ysc84"/>
    <property type="match status" value="1"/>
</dbReference>
<dbReference type="CDD" id="cd11526">
    <property type="entry name" value="SYLF_FYVE"/>
    <property type="match status" value="1"/>
</dbReference>
<dbReference type="OrthoDB" id="443981at2759"/>
<accession>A0A9W6WQY3</accession>
<dbReference type="PANTHER" id="PTHR15629">
    <property type="entry name" value="SH3YL1 PROTEIN"/>
    <property type="match status" value="1"/>
</dbReference>
<feature type="region of interest" description="Disordered" evidence="1">
    <location>
        <begin position="218"/>
        <end position="309"/>
    </location>
</feature>
<dbReference type="PANTHER" id="PTHR15629:SF2">
    <property type="entry name" value="SH3 DOMAIN-CONTAINING YSC84-LIKE PROTEIN 1"/>
    <property type="match status" value="1"/>
</dbReference>
<evidence type="ECO:0000259" key="3">
    <source>
        <dbReference type="Pfam" id="PF23202"/>
    </source>
</evidence>
<dbReference type="AlphaFoldDB" id="A0A9W6WQY3"/>
<feature type="domain" description="ZNF598/HEL2 PAH" evidence="3">
    <location>
        <begin position="420"/>
        <end position="475"/>
    </location>
</feature>
<dbReference type="InterPro" id="IPR007461">
    <property type="entry name" value="Ysc84_actin-binding"/>
</dbReference>
<dbReference type="InterPro" id="IPR057634">
    <property type="entry name" value="PAH_ZNF598/HEL2"/>
</dbReference>
<organism evidence="4 5">
    <name type="scientific">Phytophthora lilii</name>
    <dbReference type="NCBI Taxonomy" id="2077276"/>
    <lineage>
        <taxon>Eukaryota</taxon>
        <taxon>Sar</taxon>
        <taxon>Stramenopiles</taxon>
        <taxon>Oomycota</taxon>
        <taxon>Peronosporomycetes</taxon>
        <taxon>Peronosporales</taxon>
        <taxon>Peronosporaceae</taxon>
        <taxon>Phytophthora</taxon>
    </lineage>
</organism>
<gene>
    <name evidence="4" type="ORF">Plil01_000447500</name>
</gene>
<evidence type="ECO:0000313" key="5">
    <source>
        <dbReference type="Proteomes" id="UP001165083"/>
    </source>
</evidence>
<evidence type="ECO:0000259" key="2">
    <source>
        <dbReference type="Pfam" id="PF04366"/>
    </source>
</evidence>
<keyword evidence="5" id="KW-1185">Reference proteome</keyword>
<dbReference type="Pfam" id="PF23202">
    <property type="entry name" value="PAH_ZNF598"/>
    <property type="match status" value="1"/>
</dbReference>
<feature type="region of interest" description="Disordered" evidence="1">
    <location>
        <begin position="326"/>
        <end position="352"/>
    </location>
</feature>